<protein>
    <submittedName>
        <fullName evidence="4">ETS domain-containing protein</fullName>
    </submittedName>
</protein>
<keyword evidence="2 3" id="KW-0238">DNA-binding</keyword>
<dbReference type="InterPro" id="IPR000418">
    <property type="entry name" value="Ets_dom"/>
</dbReference>
<evidence type="ECO:0000313" key="5">
    <source>
        <dbReference type="Proteomes" id="UP000015103"/>
    </source>
</evidence>
<dbReference type="PANTHER" id="PTHR11849:SF282">
    <property type="entry name" value="ETV5-RELATED PROTEIN ETS96B"/>
    <property type="match status" value="1"/>
</dbReference>
<dbReference type="InterPro" id="IPR046328">
    <property type="entry name" value="ETS_fam"/>
</dbReference>
<proteinExistence type="inferred from homology"/>
<dbReference type="STRING" id="13249.T1IB47"/>
<dbReference type="InParanoid" id="T1IB47"/>
<name>T1IB47_RHOPR</name>
<dbReference type="eggNOG" id="KOG3806">
    <property type="taxonomic scope" value="Eukaryota"/>
</dbReference>
<dbReference type="Pfam" id="PF00178">
    <property type="entry name" value="Ets"/>
    <property type="match status" value="1"/>
</dbReference>
<keyword evidence="5" id="KW-1185">Reference proteome</keyword>
<dbReference type="PROSITE" id="PS50061">
    <property type="entry name" value="ETS_DOMAIN_3"/>
    <property type="match status" value="1"/>
</dbReference>
<dbReference type="GO" id="GO:0043565">
    <property type="term" value="F:sequence-specific DNA binding"/>
    <property type="evidence" value="ECO:0007669"/>
    <property type="project" value="InterPro"/>
</dbReference>
<dbReference type="HOGENOM" id="CLU_3126840_0_0_1"/>
<reference evidence="4" key="1">
    <citation type="submission" date="2015-05" db="UniProtKB">
        <authorList>
            <consortium name="EnsemblMetazoa"/>
        </authorList>
    </citation>
    <scope>IDENTIFICATION</scope>
</reference>
<dbReference type="PRINTS" id="PR00454">
    <property type="entry name" value="ETSDOMAIN"/>
</dbReference>
<keyword evidence="3" id="KW-0539">Nucleus</keyword>
<dbReference type="EnsemblMetazoa" id="RPRC013518-RA">
    <property type="protein sequence ID" value="RPRC013518-PA"/>
    <property type="gene ID" value="RPRC013518"/>
</dbReference>
<sequence length="50" mass="6003">MAKFEEILICQVARRWGIQKNRPAMNYDKLSRSLRYYYEKGIMQKVAAFS</sequence>
<dbReference type="GO" id="GO:0000981">
    <property type="term" value="F:DNA-binding transcription factor activity, RNA polymerase II-specific"/>
    <property type="evidence" value="ECO:0007669"/>
    <property type="project" value="TreeGrafter"/>
</dbReference>
<dbReference type="GO" id="GO:0005634">
    <property type="term" value="C:nucleus"/>
    <property type="evidence" value="ECO:0007669"/>
    <property type="project" value="UniProtKB-SubCell"/>
</dbReference>
<comment type="similarity">
    <text evidence="1 3">Belongs to the ETS family.</text>
</comment>
<organism evidence="4 5">
    <name type="scientific">Rhodnius prolixus</name>
    <name type="common">Triatomid bug</name>
    <dbReference type="NCBI Taxonomy" id="13249"/>
    <lineage>
        <taxon>Eukaryota</taxon>
        <taxon>Metazoa</taxon>
        <taxon>Ecdysozoa</taxon>
        <taxon>Arthropoda</taxon>
        <taxon>Hexapoda</taxon>
        <taxon>Insecta</taxon>
        <taxon>Pterygota</taxon>
        <taxon>Neoptera</taxon>
        <taxon>Paraneoptera</taxon>
        <taxon>Hemiptera</taxon>
        <taxon>Heteroptera</taxon>
        <taxon>Panheteroptera</taxon>
        <taxon>Cimicomorpha</taxon>
        <taxon>Reduviidae</taxon>
        <taxon>Triatominae</taxon>
        <taxon>Rhodnius</taxon>
    </lineage>
</organism>
<dbReference type="EMBL" id="ACPB03022283">
    <property type="status" value="NOT_ANNOTATED_CDS"/>
    <property type="molecule type" value="Genomic_DNA"/>
</dbReference>
<dbReference type="SMART" id="SM00413">
    <property type="entry name" value="ETS"/>
    <property type="match status" value="1"/>
</dbReference>
<dbReference type="SUPFAM" id="SSF46785">
    <property type="entry name" value="Winged helix' DNA-binding domain"/>
    <property type="match status" value="1"/>
</dbReference>
<evidence type="ECO:0000256" key="1">
    <source>
        <dbReference type="ARBA" id="ARBA00005562"/>
    </source>
</evidence>
<evidence type="ECO:0000313" key="4">
    <source>
        <dbReference type="EnsemblMetazoa" id="RPRC013518-PA"/>
    </source>
</evidence>
<dbReference type="PROSITE" id="PS00346">
    <property type="entry name" value="ETS_DOMAIN_2"/>
    <property type="match status" value="1"/>
</dbReference>
<dbReference type="InterPro" id="IPR036388">
    <property type="entry name" value="WH-like_DNA-bd_sf"/>
</dbReference>
<dbReference type="AlphaFoldDB" id="T1IB47"/>
<dbReference type="GO" id="GO:0030154">
    <property type="term" value="P:cell differentiation"/>
    <property type="evidence" value="ECO:0007669"/>
    <property type="project" value="TreeGrafter"/>
</dbReference>
<accession>T1IB47</accession>
<evidence type="ECO:0000256" key="3">
    <source>
        <dbReference type="RuleBase" id="RU004019"/>
    </source>
</evidence>
<dbReference type="VEuPathDB" id="VectorBase:RPRC013518"/>
<dbReference type="InterPro" id="IPR036390">
    <property type="entry name" value="WH_DNA-bd_sf"/>
</dbReference>
<evidence type="ECO:0000256" key="2">
    <source>
        <dbReference type="ARBA" id="ARBA00023125"/>
    </source>
</evidence>
<dbReference type="PANTHER" id="PTHR11849">
    <property type="entry name" value="ETS"/>
    <property type="match status" value="1"/>
</dbReference>
<dbReference type="Proteomes" id="UP000015103">
    <property type="component" value="Unassembled WGS sequence"/>
</dbReference>
<dbReference type="OMA" id="ILICQVA"/>
<comment type="subcellular location">
    <subcellularLocation>
        <location evidence="3">Nucleus</location>
    </subcellularLocation>
</comment>
<dbReference type="Gene3D" id="1.10.10.10">
    <property type="entry name" value="Winged helix-like DNA-binding domain superfamily/Winged helix DNA-binding domain"/>
    <property type="match status" value="1"/>
</dbReference>